<dbReference type="EMBL" id="CP019698">
    <property type="protein sequence ID" value="AQS59497.1"/>
    <property type="molecule type" value="Genomic_DNA"/>
</dbReference>
<name>A0A1S6IXI6_9FIRM</name>
<evidence type="ECO:0000256" key="1">
    <source>
        <dbReference type="ARBA" id="ARBA00004651"/>
    </source>
</evidence>
<dbReference type="Proteomes" id="UP000189464">
    <property type="component" value="Chromosome"/>
</dbReference>
<keyword evidence="8" id="KW-1185">Reference proteome</keyword>
<dbReference type="AlphaFoldDB" id="A0A1S6IXI6"/>
<evidence type="ECO:0000256" key="2">
    <source>
        <dbReference type="ARBA" id="ARBA00022475"/>
    </source>
</evidence>
<keyword evidence="3" id="KW-0812">Transmembrane</keyword>
<keyword evidence="2" id="KW-1003">Cell membrane</keyword>
<keyword evidence="5" id="KW-0472">Membrane</keyword>
<evidence type="ECO:0000256" key="5">
    <source>
        <dbReference type="ARBA" id="ARBA00023136"/>
    </source>
</evidence>
<dbReference type="InterPro" id="IPR033479">
    <property type="entry name" value="dCache_1"/>
</dbReference>
<dbReference type="RefSeq" id="WP_077714565.1">
    <property type="nucleotide sequence ID" value="NZ_CP019698.1"/>
</dbReference>
<evidence type="ECO:0000313" key="8">
    <source>
        <dbReference type="Proteomes" id="UP000189464"/>
    </source>
</evidence>
<dbReference type="STRING" id="1833852.B0537_10605"/>
<evidence type="ECO:0000256" key="4">
    <source>
        <dbReference type="ARBA" id="ARBA00022989"/>
    </source>
</evidence>
<dbReference type="Gene3D" id="3.30.450.20">
    <property type="entry name" value="PAS domain"/>
    <property type="match status" value="2"/>
</dbReference>
<dbReference type="GO" id="GO:0005886">
    <property type="term" value="C:plasma membrane"/>
    <property type="evidence" value="ECO:0007669"/>
    <property type="project" value="UniProtKB-SubCell"/>
</dbReference>
<dbReference type="CDD" id="cd12912">
    <property type="entry name" value="PDC2_MCP_like"/>
    <property type="match status" value="1"/>
</dbReference>
<evidence type="ECO:0000259" key="6">
    <source>
        <dbReference type="Pfam" id="PF02743"/>
    </source>
</evidence>
<proteinExistence type="predicted"/>
<evidence type="ECO:0000313" key="7">
    <source>
        <dbReference type="EMBL" id="AQS59497.1"/>
    </source>
</evidence>
<dbReference type="InterPro" id="IPR029151">
    <property type="entry name" value="Sensor-like_sf"/>
</dbReference>
<dbReference type="KEGG" id="dfg:B0537_10605"/>
<gene>
    <name evidence="7" type="ORF">B0537_10605</name>
</gene>
<dbReference type="SUPFAM" id="SSF103190">
    <property type="entry name" value="Sensory domain-like"/>
    <property type="match status" value="1"/>
</dbReference>
<feature type="domain" description="Cache" evidence="6">
    <location>
        <begin position="41"/>
        <end position="272"/>
    </location>
</feature>
<evidence type="ECO:0000256" key="3">
    <source>
        <dbReference type="ARBA" id="ARBA00022692"/>
    </source>
</evidence>
<dbReference type="CDD" id="cd12914">
    <property type="entry name" value="PDC1_DGC_like"/>
    <property type="match status" value="1"/>
</dbReference>
<protein>
    <recommendedName>
        <fullName evidence="6">Cache domain-containing protein</fullName>
    </recommendedName>
</protein>
<dbReference type="OrthoDB" id="13222at2"/>
<keyword evidence="4" id="KW-1133">Transmembrane helix</keyword>
<comment type="subcellular location">
    <subcellularLocation>
        <location evidence="1">Cell membrane</location>
        <topology evidence="1">Multi-pass membrane protein</topology>
    </subcellularLocation>
</comment>
<sequence length="274" mass="30229">MSDKDKKNFFSVRYKILGILLLAVGLLVITNVYALRNYQQDLTEQLNLTLQQSLTSNINMLEQSIQNHINSLHTFANVEVVQGDDKQAAMDYLKMELAHQTSLSGNWFESLGLIGLDGWAVNSDDAPVDLSERDYFKAVVNGADFAISAPMISKVSGNVAVMMAVPVKRNGQLVHVLYSRLDLAELNQQIIAMKYGEKGRAYLTDAAGVTIAHPNKDLLLKNLTKVEGPVTEELARMTNQAVASKKGQGEYTFEGVKSINSYQTIPTTGWILST</sequence>
<reference evidence="7 8" key="1">
    <citation type="journal article" date="2016" name="Int. J. Syst. Evol. Microbiol.">
        <title>Desulfotomaculum ferrireducens sp. nov., a moderately thermophilic sulfate-reducing and dissimilatory Fe(III)-reducing bacterium isolated from compost.</title>
        <authorList>
            <person name="Yang G."/>
            <person name="Guo J."/>
            <person name="Zhuang L."/>
            <person name="Yuan Y."/>
            <person name="Zhou S."/>
        </authorList>
    </citation>
    <scope>NUCLEOTIDE SEQUENCE [LARGE SCALE GENOMIC DNA]</scope>
    <source>
        <strain evidence="7 8">GSS09</strain>
    </source>
</reference>
<dbReference type="Pfam" id="PF02743">
    <property type="entry name" value="dCache_1"/>
    <property type="match status" value="1"/>
</dbReference>
<organism evidence="7 8">
    <name type="scientific">Desulforamulus ferrireducens</name>
    <dbReference type="NCBI Taxonomy" id="1833852"/>
    <lineage>
        <taxon>Bacteria</taxon>
        <taxon>Bacillati</taxon>
        <taxon>Bacillota</taxon>
        <taxon>Clostridia</taxon>
        <taxon>Eubacteriales</taxon>
        <taxon>Peptococcaceae</taxon>
        <taxon>Desulforamulus</taxon>
    </lineage>
</organism>
<accession>A0A1S6IXI6</accession>